<comment type="cofactor">
    <cofactor evidence="3">
        <name>FAD</name>
        <dbReference type="ChEBI" id="CHEBI:57692"/>
    </cofactor>
</comment>
<dbReference type="Pfam" id="PF04898">
    <property type="entry name" value="Glu_syn_central"/>
    <property type="match status" value="1"/>
</dbReference>
<dbReference type="EMBL" id="VAUV01000028">
    <property type="protein sequence ID" value="TLD68278.1"/>
    <property type="molecule type" value="Genomic_DNA"/>
</dbReference>
<comment type="catalytic activity">
    <reaction evidence="18">
        <text>2 L-glutamate + NADP(+) = L-glutamine + 2-oxoglutarate + NADPH + H(+)</text>
        <dbReference type="Rhea" id="RHEA:15501"/>
        <dbReference type="ChEBI" id="CHEBI:15378"/>
        <dbReference type="ChEBI" id="CHEBI:16810"/>
        <dbReference type="ChEBI" id="CHEBI:29985"/>
        <dbReference type="ChEBI" id="CHEBI:57783"/>
        <dbReference type="ChEBI" id="CHEBI:58349"/>
        <dbReference type="ChEBI" id="CHEBI:58359"/>
        <dbReference type="EC" id="1.4.1.13"/>
    </reaction>
</comment>
<dbReference type="Gene3D" id="3.60.20.10">
    <property type="entry name" value="Glutamine Phosphoribosylpyrophosphate, subunit 1, domain 1"/>
    <property type="match status" value="1"/>
</dbReference>
<evidence type="ECO:0000256" key="14">
    <source>
        <dbReference type="ARBA" id="ARBA00023014"/>
    </source>
</evidence>
<dbReference type="RefSeq" id="WP_138088772.1">
    <property type="nucleotide sequence ID" value="NZ_VAUV01000028.1"/>
</dbReference>
<keyword evidence="14" id="KW-0411">Iron-sulfur</keyword>
<sequence length="1531" mass="167862">MTKHPYYDKPIPNEGSLHLMEMERDACGVGFVAQVEGKRSRKILDYALTGVCRVVHRGAMFADRKTGDGAGILTQIPHALFEADLEKFGAKLEHPMDLAVGVFFLPQDETDRLRIQLVAEAAVDRRDIRVIGWRKVPVNPKELGDSAQDTMPFIMHLLMERPDDVDDASYERSLFLARREIEIRARQQGLADFYIPSMSHRTIIYKALLVANALEKFYLDLQDENYETAIAVFHQRFSTNTFPTWALSHPFRMLAHNGEINTVRGNRNWMASRASDFEHPWWDGDEHLLKDLCNSKQSDSASLDAALELLVLSGRHVTEAMSILVPPAYGIDPTTSDEAKAYHEFHSCFSEPWDGPAGLVFTDGRTIAAGLDRNGLRPSRYKLTEDGIFVLGSEVGIVTLDDAKIVKKGRLSPGELLSVDTLKGVIHYNDEIVAQLVSRQPYGDWVKNNRVELSVEVPQAPKEELDILSLSQKQVTFGWNKEEIDMAFVPMLSKGEEAIYSMGDDAALSVLSKQPKVLSSYFKQLFAQVTNPPIDPIRERGVMSLDVVLGWKRNLLAETAEHAHVVHLESPFLFENELSELKSLTDFPHRVLDITWPVSEGAAGLRKAVDRLCAEAEQAVKDDVRILILSDRNTDHANVPVPALIATGAVHHHLGRQQLRMRLGIVVESGEARDTHQMAALFGYGASAICPYLATETIQEVIEKDKTARKPVFPEGFDFAKGIYNYRKAMEKGVLKIMSKMGISVLSSYTGAQIFEAVGLGKELIDKCFTGTPSQISGIGFSEVAEESLARHSAAYANAVPESGAIELLDPGFFRPRRDGEMHAVTGPVIKNFHTFVKSGKSEDYEAYVNAQLQNKPVALKDLMEFVPGEDGPIPIDEVESIEEIRSRFTTAAMSLGAISPEAHEALAIAMNSIGGKSDSGEGGEDPKRFKPYENGDWAMSKIKQVASGRFGVTAEYLANAWELEIKMAQGAKPGEGGQLPAMKVNGLIARLRNTQPGVTLISPPPHHDIYSIEDLAQLINDLKEVNPRARVCVKLVAESGVGTVAAGVAKANADIILVSGHDGGTGASPLSSIKHAGLPWELGLAETQQVLMLNGLREKVTLRTDGGLRNGRDIAMAAILGAEEYNFGTIALIALGCVYVRQCHLNNCPVGVATTDPKFRSKFKGKPEHVVNFFNSVAEEVRQIMASLGVSKMNDLIGRPEFLRQREVPDHKKANMLDLSRVLRDVGQELGADAPRIAMVNSNDRVDQHPLDDKILQHAQFAITDKRKVKPIHLKVKNTDRNIGTKLSGEIAFHHGNHGLPDDAIEINLEGSAGQSFGTFVCGGVKMELTGEANDYVGKGLCGGEIIIKPSPSLPAAYKTWENSIMGNTCLYGATSGRLFAAGRAGERFCVRNSGVTAVVEGIGDHGCEYMTNGLVLVLGSFGRNFGAGMSGGVAYLLDEQGMFPQLHNPEMIKGSPVTEAEDIKTVQQLIYQHLERTESARAKDILDRWDHFLPLFVKVSPKVEPVAVPPEPEPESLPPVNAEATAVVV</sequence>
<dbReference type="InterPro" id="IPR002932">
    <property type="entry name" value="Glu_synthdom"/>
</dbReference>
<keyword evidence="10" id="KW-0274">FAD</keyword>
<dbReference type="Proteomes" id="UP000306196">
    <property type="component" value="Unassembled WGS sequence"/>
</dbReference>
<dbReference type="InterPro" id="IPR006982">
    <property type="entry name" value="Glu_synth_centr_N"/>
</dbReference>
<comment type="cofactor">
    <cofactor evidence="1">
        <name>FMN</name>
        <dbReference type="ChEBI" id="CHEBI:58210"/>
    </cofactor>
</comment>
<dbReference type="FunFam" id="3.60.20.10:FF:000001">
    <property type="entry name" value="Glutamate synthase, large subunit"/>
    <property type="match status" value="1"/>
</dbReference>
<evidence type="ECO:0000256" key="20">
    <source>
        <dbReference type="ARBA" id="ARBA00079921"/>
    </source>
</evidence>
<gene>
    <name evidence="22" type="primary">gltB</name>
    <name evidence="22" type="ORF">FEM03_23450</name>
</gene>
<evidence type="ECO:0000256" key="16">
    <source>
        <dbReference type="ARBA" id="ARBA00023291"/>
    </source>
</evidence>
<evidence type="ECO:0000256" key="3">
    <source>
        <dbReference type="ARBA" id="ARBA00001974"/>
    </source>
</evidence>
<dbReference type="CDD" id="cd02808">
    <property type="entry name" value="GltS_FMN"/>
    <property type="match status" value="1"/>
</dbReference>
<dbReference type="EC" id="1.4.1.13" evidence="5"/>
<dbReference type="FunFam" id="3.20.20.70:FF:000031">
    <property type="entry name" value="Glutamate synthase 1 [NADH]"/>
    <property type="match status" value="1"/>
</dbReference>
<evidence type="ECO:0000256" key="15">
    <source>
        <dbReference type="ARBA" id="ARBA00023164"/>
    </source>
</evidence>
<keyword evidence="8" id="KW-0288">FMN</keyword>
<evidence type="ECO:0000256" key="6">
    <source>
        <dbReference type="ARBA" id="ARBA00022605"/>
    </source>
</evidence>
<dbReference type="NCBIfam" id="NF008730">
    <property type="entry name" value="PRK11750.1"/>
    <property type="match status" value="1"/>
</dbReference>
<dbReference type="InterPro" id="IPR017932">
    <property type="entry name" value="GATase_2_dom"/>
</dbReference>
<dbReference type="GO" id="GO:0019676">
    <property type="term" value="P:ammonia assimilation cycle"/>
    <property type="evidence" value="ECO:0007669"/>
    <property type="project" value="TreeGrafter"/>
</dbReference>
<keyword evidence="16" id="KW-0003">3Fe-4S</keyword>
<evidence type="ECO:0000256" key="13">
    <source>
        <dbReference type="ARBA" id="ARBA00023004"/>
    </source>
</evidence>
<evidence type="ECO:0000256" key="18">
    <source>
        <dbReference type="ARBA" id="ARBA00048151"/>
    </source>
</evidence>
<dbReference type="Pfam" id="PF01493">
    <property type="entry name" value="GXGXG"/>
    <property type="match status" value="1"/>
</dbReference>
<organism evidence="22 23">
    <name type="scientific">Phragmitibacter flavus</name>
    <dbReference type="NCBI Taxonomy" id="2576071"/>
    <lineage>
        <taxon>Bacteria</taxon>
        <taxon>Pseudomonadati</taxon>
        <taxon>Verrucomicrobiota</taxon>
        <taxon>Verrucomicrobiia</taxon>
        <taxon>Verrucomicrobiales</taxon>
        <taxon>Verrucomicrobiaceae</taxon>
        <taxon>Phragmitibacter</taxon>
    </lineage>
</organism>
<dbReference type="PANTHER" id="PTHR11938:SF133">
    <property type="entry name" value="GLUTAMATE SYNTHASE (NADH)"/>
    <property type="match status" value="1"/>
</dbReference>
<protein>
    <recommendedName>
        <fullName evidence="19">Glutamate synthase [NADPH] large chain</fullName>
        <ecNumber evidence="5">1.4.1.13</ecNumber>
    </recommendedName>
    <alternativeName>
        <fullName evidence="20">Glutamate synthase subunit alpha</fullName>
    </alternativeName>
</protein>
<evidence type="ECO:0000256" key="9">
    <source>
        <dbReference type="ARBA" id="ARBA00022723"/>
    </source>
</evidence>
<evidence type="ECO:0000256" key="1">
    <source>
        <dbReference type="ARBA" id="ARBA00001917"/>
    </source>
</evidence>
<dbReference type="InterPro" id="IPR013785">
    <property type="entry name" value="Aldolase_TIM"/>
</dbReference>
<keyword evidence="11" id="KW-0315">Glutamine amidotransferase</keyword>
<comment type="caution">
    <text evidence="22">The sequence shown here is derived from an EMBL/GenBank/DDBJ whole genome shotgun (WGS) entry which is preliminary data.</text>
</comment>
<dbReference type="GO" id="GO:0046872">
    <property type="term" value="F:metal ion binding"/>
    <property type="evidence" value="ECO:0007669"/>
    <property type="project" value="UniProtKB-KW"/>
</dbReference>
<reference evidence="22 23" key="1">
    <citation type="submission" date="2019-05" db="EMBL/GenBank/DDBJ databases">
        <title>Verrucobacter flavum gen. nov., sp. nov. a new member of the family Verrucomicrobiaceae.</title>
        <authorList>
            <person name="Szuroczki S."/>
            <person name="Abbaszade G."/>
            <person name="Szabo A."/>
            <person name="Felfoldi T."/>
            <person name="Schumann P."/>
            <person name="Boka K."/>
            <person name="Keki Z."/>
            <person name="Toumi M."/>
            <person name="Toth E."/>
        </authorList>
    </citation>
    <scope>NUCLEOTIDE SEQUENCE [LARGE SCALE GENOMIC DNA]</scope>
    <source>
        <strain evidence="22 23">MG-N-17</strain>
    </source>
</reference>
<evidence type="ECO:0000259" key="21">
    <source>
        <dbReference type="PROSITE" id="PS51278"/>
    </source>
</evidence>
<evidence type="ECO:0000256" key="11">
    <source>
        <dbReference type="ARBA" id="ARBA00022962"/>
    </source>
</evidence>
<feature type="domain" description="Glutamine amidotransferase type-2" evidence="21">
    <location>
        <begin position="27"/>
        <end position="422"/>
    </location>
</feature>
<keyword evidence="9" id="KW-0479">Metal-binding</keyword>
<dbReference type="InterPro" id="IPR036485">
    <property type="entry name" value="Glu_synth_asu_C_sf"/>
</dbReference>
<dbReference type="Gene3D" id="2.160.20.60">
    <property type="entry name" value="Glutamate synthase, alpha subunit, C-terminal domain"/>
    <property type="match status" value="1"/>
</dbReference>
<proteinExistence type="inferred from homology"/>
<evidence type="ECO:0000256" key="2">
    <source>
        <dbReference type="ARBA" id="ARBA00001927"/>
    </source>
</evidence>
<comment type="similarity">
    <text evidence="4">Belongs to the glutamate synthase family.</text>
</comment>
<evidence type="ECO:0000256" key="4">
    <source>
        <dbReference type="ARBA" id="ARBA00009716"/>
    </source>
</evidence>
<dbReference type="GO" id="GO:0006537">
    <property type="term" value="P:glutamate biosynthetic process"/>
    <property type="evidence" value="ECO:0007669"/>
    <property type="project" value="UniProtKB-KW"/>
</dbReference>
<dbReference type="SUPFAM" id="SSF69336">
    <property type="entry name" value="Alpha subunit of glutamate synthase, C-terminal domain"/>
    <property type="match status" value="1"/>
</dbReference>
<dbReference type="FunFam" id="2.160.20.60:FF:000001">
    <property type="entry name" value="Glutamate synthase, large subunit"/>
    <property type="match status" value="1"/>
</dbReference>
<keyword evidence="13" id="KW-0408">Iron</keyword>
<dbReference type="InterPro" id="IPR050711">
    <property type="entry name" value="ET-N_metabolism_enzyme"/>
</dbReference>
<dbReference type="PANTHER" id="PTHR11938">
    <property type="entry name" value="FAD NADPH DEHYDROGENASE/OXIDOREDUCTASE"/>
    <property type="match status" value="1"/>
</dbReference>
<accession>A0A5R8K7D5</accession>
<evidence type="ECO:0000256" key="19">
    <source>
        <dbReference type="ARBA" id="ARBA00072108"/>
    </source>
</evidence>
<comment type="pathway">
    <text evidence="17">Amino-acid biosynthesis; L-glutamate biosynthesis via GLT pathway; L-glutamate from 2-oxoglutarate and L-glutamine (NADP(+) route): step 1/1.</text>
</comment>
<dbReference type="CDD" id="cd00713">
    <property type="entry name" value="GltS"/>
    <property type="match status" value="1"/>
</dbReference>
<evidence type="ECO:0000256" key="10">
    <source>
        <dbReference type="ARBA" id="ARBA00022827"/>
    </source>
</evidence>
<dbReference type="CDD" id="cd00982">
    <property type="entry name" value="gltB_C"/>
    <property type="match status" value="1"/>
</dbReference>
<keyword evidence="12 22" id="KW-0560">Oxidoreductase</keyword>
<keyword evidence="6" id="KW-0028">Amino-acid biosynthesis</keyword>
<evidence type="ECO:0000256" key="5">
    <source>
        <dbReference type="ARBA" id="ARBA00012079"/>
    </source>
</evidence>
<name>A0A5R8K7D5_9BACT</name>
<dbReference type="SUPFAM" id="SSF56235">
    <property type="entry name" value="N-terminal nucleophile aminohydrolases (Ntn hydrolases)"/>
    <property type="match status" value="1"/>
</dbReference>
<evidence type="ECO:0000256" key="8">
    <source>
        <dbReference type="ARBA" id="ARBA00022643"/>
    </source>
</evidence>
<dbReference type="GO" id="GO:0004355">
    <property type="term" value="F:glutamate synthase (NADPH) activity"/>
    <property type="evidence" value="ECO:0007669"/>
    <property type="project" value="UniProtKB-EC"/>
</dbReference>
<evidence type="ECO:0000313" key="22">
    <source>
        <dbReference type="EMBL" id="TLD68278.1"/>
    </source>
</evidence>
<dbReference type="Pfam" id="PF01645">
    <property type="entry name" value="Glu_synthase"/>
    <property type="match status" value="1"/>
</dbReference>
<dbReference type="Pfam" id="PF00310">
    <property type="entry name" value="GATase_2"/>
    <property type="match status" value="1"/>
</dbReference>
<evidence type="ECO:0000256" key="17">
    <source>
        <dbReference type="ARBA" id="ARBA00037898"/>
    </source>
</evidence>
<comment type="cofactor">
    <cofactor evidence="2">
        <name>[3Fe-4S] cluster</name>
        <dbReference type="ChEBI" id="CHEBI:21137"/>
    </cofactor>
</comment>
<evidence type="ECO:0000256" key="12">
    <source>
        <dbReference type="ARBA" id="ARBA00023002"/>
    </source>
</evidence>
<keyword evidence="23" id="KW-1185">Reference proteome</keyword>
<dbReference type="SUPFAM" id="SSF51395">
    <property type="entry name" value="FMN-linked oxidoreductases"/>
    <property type="match status" value="1"/>
</dbReference>
<dbReference type="PROSITE" id="PS51278">
    <property type="entry name" value="GATASE_TYPE_2"/>
    <property type="match status" value="1"/>
</dbReference>
<dbReference type="Gene3D" id="3.20.20.70">
    <property type="entry name" value="Aldolase class I"/>
    <property type="match status" value="2"/>
</dbReference>
<dbReference type="InterPro" id="IPR029055">
    <property type="entry name" value="Ntn_hydrolases_N"/>
</dbReference>
<dbReference type="InterPro" id="IPR002489">
    <property type="entry name" value="Glu_synth_asu_C"/>
</dbReference>
<dbReference type="OrthoDB" id="9758182at2"/>
<keyword evidence="15" id="KW-0314">Glutamate biosynthesis</keyword>
<evidence type="ECO:0000313" key="23">
    <source>
        <dbReference type="Proteomes" id="UP000306196"/>
    </source>
</evidence>
<keyword evidence="7" id="KW-0285">Flavoprotein</keyword>
<evidence type="ECO:0000256" key="7">
    <source>
        <dbReference type="ARBA" id="ARBA00022630"/>
    </source>
</evidence>
<dbReference type="GO" id="GO:0051538">
    <property type="term" value="F:3 iron, 4 sulfur cluster binding"/>
    <property type="evidence" value="ECO:0007669"/>
    <property type="project" value="UniProtKB-KW"/>
</dbReference>